<keyword evidence="2" id="KW-1003">Cell membrane</keyword>
<dbReference type="Pfam" id="PF01618">
    <property type="entry name" value="MotA_ExbB"/>
    <property type="match status" value="1"/>
</dbReference>
<gene>
    <name evidence="9" type="ORF">ROE7235_02090</name>
</gene>
<dbReference type="AlphaFoldDB" id="A0A3B0MU48"/>
<keyword evidence="10" id="KW-1185">Reference proteome</keyword>
<dbReference type="RefSeq" id="WP_245963931.1">
    <property type="nucleotide sequence ID" value="NZ_UIHC01000019.1"/>
</dbReference>
<keyword evidence="6" id="KW-0813">Transport</keyword>
<comment type="subcellular location">
    <subcellularLocation>
        <location evidence="1">Cell membrane</location>
        <topology evidence="1">Multi-pass membrane protein</topology>
    </subcellularLocation>
    <subcellularLocation>
        <location evidence="6">Membrane</location>
        <topology evidence="6">Multi-pass membrane protein</topology>
    </subcellularLocation>
</comment>
<name>A0A3B0MU48_9RHOB</name>
<keyword evidence="6" id="KW-0653">Protein transport</keyword>
<sequence>MQASALAQISLPGLVILGVLAVMSVLGATVFFAKLVQFARARVGRPGTAETALLAWHQDRGNEALQTLEQARGLRAQVVRGALSTLATAPDGVEQAQSGAMQQASDGLEQLGRNMRGLEAVVQAAPMLGLLGTVVGMIEAFGKLAASSGAADPAQLAGGIWTALLTTAVGLAIAVLFYLASLWLDGRIARERHLLEQAIGHIVLTQKARMSQHRTAAPWRGSGFTGADPRSGLGSPAPQPGTGS</sequence>
<dbReference type="InterPro" id="IPR050790">
    <property type="entry name" value="ExbB/TolQ_transport"/>
</dbReference>
<evidence type="ECO:0000313" key="9">
    <source>
        <dbReference type="EMBL" id="SUZ32334.1"/>
    </source>
</evidence>
<evidence type="ECO:0000259" key="8">
    <source>
        <dbReference type="Pfam" id="PF01618"/>
    </source>
</evidence>
<evidence type="ECO:0000256" key="6">
    <source>
        <dbReference type="RuleBase" id="RU004057"/>
    </source>
</evidence>
<evidence type="ECO:0000256" key="7">
    <source>
        <dbReference type="SAM" id="MobiDB-lite"/>
    </source>
</evidence>
<protein>
    <recommendedName>
        <fullName evidence="8">MotA/TolQ/ExbB proton channel domain-containing protein</fullName>
    </recommendedName>
</protein>
<reference evidence="10" key="1">
    <citation type="submission" date="2018-08" db="EMBL/GenBank/DDBJ databases">
        <authorList>
            <person name="Rodrigo-Torres L."/>
            <person name="Arahal R. D."/>
            <person name="Lucena T."/>
        </authorList>
    </citation>
    <scope>NUCLEOTIDE SEQUENCE [LARGE SCALE GENOMIC DNA]</scope>
    <source>
        <strain evidence="10">CECT 7235</strain>
    </source>
</reference>
<dbReference type="PANTHER" id="PTHR30625:SF11">
    <property type="entry name" value="MOTA_TOLQ_EXBB PROTON CHANNEL DOMAIN-CONTAINING PROTEIN"/>
    <property type="match status" value="1"/>
</dbReference>
<proteinExistence type="inferred from homology"/>
<keyword evidence="5" id="KW-0472">Membrane</keyword>
<evidence type="ECO:0000256" key="5">
    <source>
        <dbReference type="ARBA" id="ARBA00023136"/>
    </source>
</evidence>
<evidence type="ECO:0000256" key="2">
    <source>
        <dbReference type="ARBA" id="ARBA00022475"/>
    </source>
</evidence>
<evidence type="ECO:0000256" key="1">
    <source>
        <dbReference type="ARBA" id="ARBA00004651"/>
    </source>
</evidence>
<dbReference type="GO" id="GO:0005886">
    <property type="term" value="C:plasma membrane"/>
    <property type="evidence" value="ECO:0007669"/>
    <property type="project" value="UniProtKB-SubCell"/>
</dbReference>
<keyword evidence="4" id="KW-1133">Transmembrane helix</keyword>
<dbReference type="PANTHER" id="PTHR30625">
    <property type="entry name" value="PROTEIN TOLQ"/>
    <property type="match status" value="1"/>
</dbReference>
<evidence type="ECO:0000256" key="4">
    <source>
        <dbReference type="ARBA" id="ARBA00022989"/>
    </source>
</evidence>
<feature type="region of interest" description="Disordered" evidence="7">
    <location>
        <begin position="215"/>
        <end position="244"/>
    </location>
</feature>
<feature type="domain" description="MotA/TolQ/ExbB proton channel" evidence="8">
    <location>
        <begin position="78"/>
        <end position="196"/>
    </location>
</feature>
<accession>A0A3B0MU48</accession>
<dbReference type="InterPro" id="IPR002898">
    <property type="entry name" value="MotA_ExbB_proton_chnl"/>
</dbReference>
<dbReference type="EMBL" id="UIHC01000019">
    <property type="protein sequence ID" value="SUZ32334.1"/>
    <property type="molecule type" value="Genomic_DNA"/>
</dbReference>
<organism evidence="9 10">
    <name type="scientific">Roseinatronobacter ekhonensis</name>
    <dbReference type="NCBI Taxonomy" id="254356"/>
    <lineage>
        <taxon>Bacteria</taxon>
        <taxon>Pseudomonadati</taxon>
        <taxon>Pseudomonadota</taxon>
        <taxon>Alphaproteobacteria</taxon>
        <taxon>Rhodobacterales</taxon>
        <taxon>Paracoccaceae</taxon>
        <taxon>Roseinatronobacter</taxon>
    </lineage>
</organism>
<evidence type="ECO:0000313" key="10">
    <source>
        <dbReference type="Proteomes" id="UP000272908"/>
    </source>
</evidence>
<keyword evidence="3" id="KW-0812">Transmembrane</keyword>
<dbReference type="Proteomes" id="UP000272908">
    <property type="component" value="Unassembled WGS sequence"/>
</dbReference>
<dbReference type="GO" id="GO:0017038">
    <property type="term" value="P:protein import"/>
    <property type="evidence" value="ECO:0007669"/>
    <property type="project" value="TreeGrafter"/>
</dbReference>
<evidence type="ECO:0000256" key="3">
    <source>
        <dbReference type="ARBA" id="ARBA00022692"/>
    </source>
</evidence>
<comment type="similarity">
    <text evidence="6">Belongs to the exbB/tolQ family.</text>
</comment>